<evidence type="ECO:0000313" key="2">
    <source>
        <dbReference type="Proteomes" id="UP000051412"/>
    </source>
</evidence>
<dbReference type="STRING" id="1423782.FD32_GL000360"/>
<reference evidence="1 2" key="1">
    <citation type="journal article" date="2015" name="Genome Announc.">
        <title>Expanding the biotechnology potential of lactobacilli through comparative genomics of 213 strains and associated genera.</title>
        <authorList>
            <person name="Sun Z."/>
            <person name="Harris H.M."/>
            <person name="McCann A."/>
            <person name="Guo C."/>
            <person name="Argimon S."/>
            <person name="Zhang W."/>
            <person name="Yang X."/>
            <person name="Jeffery I.B."/>
            <person name="Cooney J.C."/>
            <person name="Kagawa T.F."/>
            <person name="Liu W."/>
            <person name="Song Y."/>
            <person name="Salvetti E."/>
            <person name="Wrobel A."/>
            <person name="Rasinkangas P."/>
            <person name="Parkhill J."/>
            <person name="Rea M.C."/>
            <person name="O'Sullivan O."/>
            <person name="Ritari J."/>
            <person name="Douillard F.P."/>
            <person name="Paul Ross R."/>
            <person name="Yang R."/>
            <person name="Briner A.E."/>
            <person name="Felis G.E."/>
            <person name="de Vos W.M."/>
            <person name="Barrangou R."/>
            <person name="Klaenhammer T.R."/>
            <person name="Caufield P.W."/>
            <person name="Cui Y."/>
            <person name="Zhang H."/>
            <person name="O'Toole P.W."/>
        </authorList>
    </citation>
    <scope>NUCLEOTIDE SEQUENCE [LARGE SCALE GENOMIC DNA]</scope>
    <source>
        <strain evidence="1 2">DSM 6035</strain>
    </source>
</reference>
<keyword evidence="2" id="KW-1185">Reference proteome</keyword>
<proteinExistence type="predicted"/>
<comment type="caution">
    <text evidence="1">The sequence shown here is derived from an EMBL/GenBank/DDBJ whole genome shotgun (WGS) entry which is preliminary data.</text>
</comment>
<dbReference type="EMBL" id="AZGM01000080">
    <property type="protein sequence ID" value="KRM26584.1"/>
    <property type="molecule type" value="Genomic_DNA"/>
</dbReference>
<dbReference type="RefSeq" id="WP_047769894.1">
    <property type="nucleotide sequence ID" value="NZ_AZGM01000080.1"/>
</dbReference>
<dbReference type="Proteomes" id="UP000051412">
    <property type="component" value="Unassembled WGS sequence"/>
</dbReference>
<accession>A0A0R1X8Q8</accession>
<name>A0A0R1X8Q8_9LACO</name>
<gene>
    <name evidence="1" type="ORF">FD32_GL000360</name>
</gene>
<dbReference type="PATRIC" id="fig|1423782.4.peg.370"/>
<sequence>MKPQQYDFKQAAYQRAAHNDFQNVFDFPDFIEMRPVIRAAVHEVATAAFDQPELPVKVERLALTIEEQLERETRKYERQGGVYFNQQSELANLMRLYTSILQAISKRPVIDQEIEDIIYAVNQTRLSLGKLPKLDGTGKLYSADHDRELTSGTFYYLVAQHLVRPYMVDPQGELVPSNVNHEGKKLMIKMTTYAFRDWDAYLTHQYDEQHNIKNTRGLTREEYYDRLEECELKYADHVYADVLGDLFKETQSLLVPTYLSRLDIMSTDLTPVLNKKPLLRIRFDHLVDKHFLVDDQGYEHVMDKPLKDIKQKYQFYRTHFE</sequence>
<protein>
    <submittedName>
        <fullName evidence="1">Uncharacterized protein</fullName>
    </submittedName>
</protein>
<evidence type="ECO:0000313" key="1">
    <source>
        <dbReference type="EMBL" id="KRM26584.1"/>
    </source>
</evidence>
<dbReference type="AlphaFoldDB" id="A0A0R1X8Q8"/>
<dbReference type="OrthoDB" id="2310627at2"/>
<organism evidence="1 2">
    <name type="scientific">Limosilactobacillus panis DSM 6035</name>
    <dbReference type="NCBI Taxonomy" id="1423782"/>
    <lineage>
        <taxon>Bacteria</taxon>
        <taxon>Bacillati</taxon>
        <taxon>Bacillota</taxon>
        <taxon>Bacilli</taxon>
        <taxon>Lactobacillales</taxon>
        <taxon>Lactobacillaceae</taxon>
        <taxon>Limosilactobacillus</taxon>
    </lineage>
</organism>